<evidence type="ECO:0000313" key="3">
    <source>
        <dbReference type="Proteomes" id="UP000199651"/>
    </source>
</evidence>
<evidence type="ECO:0000256" key="1">
    <source>
        <dbReference type="SAM" id="Phobius"/>
    </source>
</evidence>
<dbReference type="RefSeq" id="WP_091372516.1">
    <property type="nucleotide sequence ID" value="NZ_FNDV01000002.1"/>
</dbReference>
<proteinExistence type="predicted"/>
<feature type="transmembrane region" description="Helical" evidence="1">
    <location>
        <begin position="39"/>
        <end position="58"/>
    </location>
</feature>
<dbReference type="EMBL" id="FNJB01000003">
    <property type="protein sequence ID" value="SDO53807.1"/>
    <property type="molecule type" value="Genomic_DNA"/>
</dbReference>
<sequence length="318" mass="34730">MPNDLSDHPDFNDKDWLKKATKAAEKDIRRLRRKGKWRGRMVSALLLVAIVAVGYVMYQRGLFSPGQPAPVASAPSTTVTSKVPDAAVNLSQPFVGTPAAGWADGEAGIVAPVAQPIGKYTAEQVADAYAKVRQVVIAARLDRKVIEGHDTERFLDLIAPETRAAIRTELADPNKISGLMTRIADGFRLLPVPPKVNGTMSATVGEQGTLVVHTEYVFAYAFHTDRPDELRSAMDIVAMGRWKADYQVLDETWPKPQRGVWFSTSSGFTYSMACGAAEKGMLAPWYSEYRPSGPTASHEPEVYFDVTQPVTVEDGCAT</sequence>
<accession>A0A1H0KD34</accession>
<organism evidence="2 3">
    <name type="scientific">Actinokineospora alba</name>
    <dbReference type="NCBI Taxonomy" id="504798"/>
    <lineage>
        <taxon>Bacteria</taxon>
        <taxon>Bacillati</taxon>
        <taxon>Actinomycetota</taxon>
        <taxon>Actinomycetes</taxon>
        <taxon>Pseudonocardiales</taxon>
        <taxon>Pseudonocardiaceae</taxon>
        <taxon>Actinokineospora</taxon>
    </lineage>
</organism>
<gene>
    <name evidence="2" type="ORF">SAMN05192558_103435</name>
</gene>
<dbReference type="OrthoDB" id="4549522at2"/>
<dbReference type="AlphaFoldDB" id="A0A1H0KD34"/>
<name>A0A1H0KD34_9PSEU</name>
<reference evidence="3" key="1">
    <citation type="submission" date="2016-10" db="EMBL/GenBank/DDBJ databases">
        <authorList>
            <person name="Varghese N."/>
            <person name="Submissions S."/>
        </authorList>
    </citation>
    <scope>NUCLEOTIDE SEQUENCE [LARGE SCALE GENOMIC DNA]</scope>
    <source>
        <strain evidence="3">IBRC-M 10655</strain>
    </source>
</reference>
<dbReference type="Proteomes" id="UP000199651">
    <property type="component" value="Unassembled WGS sequence"/>
</dbReference>
<keyword evidence="1" id="KW-1133">Transmembrane helix</keyword>
<protein>
    <submittedName>
        <fullName evidence="2">Uncharacterized protein</fullName>
    </submittedName>
</protein>
<evidence type="ECO:0000313" key="2">
    <source>
        <dbReference type="EMBL" id="SDO53807.1"/>
    </source>
</evidence>
<keyword evidence="1" id="KW-0812">Transmembrane</keyword>
<keyword evidence="3" id="KW-1185">Reference proteome</keyword>
<dbReference type="STRING" id="504798.SAMN05421871_102614"/>
<keyword evidence="1" id="KW-0472">Membrane</keyword>